<gene>
    <name evidence="1" type="ORF">SNEC2469_LOCUS9838</name>
</gene>
<protein>
    <submittedName>
        <fullName evidence="1">Uncharacterized protein</fullName>
    </submittedName>
</protein>
<dbReference type="Proteomes" id="UP000601435">
    <property type="component" value="Unassembled WGS sequence"/>
</dbReference>
<proteinExistence type="predicted"/>
<organism evidence="1 2">
    <name type="scientific">Symbiodinium necroappetens</name>
    <dbReference type="NCBI Taxonomy" id="1628268"/>
    <lineage>
        <taxon>Eukaryota</taxon>
        <taxon>Sar</taxon>
        <taxon>Alveolata</taxon>
        <taxon>Dinophyceae</taxon>
        <taxon>Suessiales</taxon>
        <taxon>Symbiodiniaceae</taxon>
        <taxon>Symbiodinium</taxon>
    </lineage>
</organism>
<dbReference type="OrthoDB" id="410371at2759"/>
<evidence type="ECO:0000313" key="1">
    <source>
        <dbReference type="EMBL" id="CAE7367707.1"/>
    </source>
</evidence>
<comment type="caution">
    <text evidence="1">The sequence shown here is derived from an EMBL/GenBank/DDBJ whole genome shotgun (WGS) entry which is preliminary data.</text>
</comment>
<evidence type="ECO:0000313" key="2">
    <source>
        <dbReference type="Proteomes" id="UP000601435"/>
    </source>
</evidence>
<dbReference type="AlphaFoldDB" id="A0A812Q4K2"/>
<dbReference type="EMBL" id="CAJNJA010015714">
    <property type="protein sequence ID" value="CAE7367707.1"/>
    <property type="molecule type" value="Genomic_DNA"/>
</dbReference>
<keyword evidence="2" id="KW-1185">Reference proteome</keyword>
<reference evidence="1" key="1">
    <citation type="submission" date="2021-02" db="EMBL/GenBank/DDBJ databases">
        <authorList>
            <person name="Dougan E. K."/>
            <person name="Rhodes N."/>
            <person name="Thang M."/>
            <person name="Chan C."/>
        </authorList>
    </citation>
    <scope>NUCLEOTIDE SEQUENCE</scope>
</reference>
<sequence>MGEHELLDMLLTQLSLRAKEANHFETLFPVLQLIHQRLLVSTPDSGSPRLAGAMQRNMEKIMSKMRCSKLISFVQTNPSVDSFFMRQLEDGLNGSRPVINTATSLWL</sequence>
<name>A0A812Q4K2_9DINO</name>
<accession>A0A812Q4K2</accession>